<accession>A0A3M2SKF3</accession>
<dbReference type="Gene3D" id="1.10.150.50">
    <property type="entry name" value="Transcription Factor, Ets-1"/>
    <property type="match status" value="1"/>
</dbReference>
<evidence type="ECO:0000313" key="1">
    <source>
        <dbReference type="EMBL" id="RMJ17642.1"/>
    </source>
</evidence>
<sequence length="256" mass="29924">MATILSFPPEIWATIMALCDSSMDLRSLISNPCQVRFESYCQAFFRGEDLLFKGDTDSRQVCFEEEARITEATNIVENFYSIVYYVYDQHWSLLGNVIEYLGATATPPPNGIEAIEMRSLKHEAQLKGTNWALRQFHLCRFRYRTQLETHKYVHYLLSQGLSTLFELQRMSIEDLTSFTIAAFYRTSLSQHPVVLMMSGIDLHRKGIVGGDGWMPWLYINSVSYRRDGGWRSAESFWDQKRIDEEKIHGFMNCRYW</sequence>
<comment type="caution">
    <text evidence="1">The sequence shown here is derived from an EMBL/GenBank/DDBJ whole genome shotgun (WGS) entry which is preliminary data.</text>
</comment>
<reference evidence="1 2" key="1">
    <citation type="submission" date="2017-06" db="EMBL/GenBank/DDBJ databases">
        <title>Comparative genomic analysis of Ambrosia Fusariam Clade fungi.</title>
        <authorList>
            <person name="Stajich J.E."/>
            <person name="Carrillo J."/>
            <person name="Kijimoto T."/>
            <person name="Eskalen A."/>
            <person name="O'Donnell K."/>
            <person name="Kasson M."/>
        </authorList>
    </citation>
    <scope>NUCLEOTIDE SEQUENCE [LARGE SCALE GENOMIC DNA]</scope>
    <source>
        <strain evidence="1">UCR3666</strain>
    </source>
</reference>
<proteinExistence type="predicted"/>
<evidence type="ECO:0000313" key="2">
    <source>
        <dbReference type="Proteomes" id="UP000277212"/>
    </source>
</evidence>
<gene>
    <name evidence="1" type="ORF">CDV36_002680</name>
</gene>
<dbReference type="AlphaFoldDB" id="A0A3M2SKF3"/>
<dbReference type="EMBL" id="NKUJ01000029">
    <property type="protein sequence ID" value="RMJ17642.1"/>
    <property type="molecule type" value="Genomic_DNA"/>
</dbReference>
<dbReference type="InterPro" id="IPR013761">
    <property type="entry name" value="SAM/pointed_sf"/>
</dbReference>
<dbReference type="Proteomes" id="UP000277212">
    <property type="component" value="Unassembled WGS sequence"/>
</dbReference>
<name>A0A3M2SKF3_9HYPO</name>
<keyword evidence="2" id="KW-1185">Reference proteome</keyword>
<protein>
    <submittedName>
        <fullName evidence="1">Uncharacterized protein</fullName>
    </submittedName>
</protein>
<dbReference type="OrthoDB" id="5098625at2759"/>
<organism evidence="1 2">
    <name type="scientific">Fusarium kuroshium</name>
    <dbReference type="NCBI Taxonomy" id="2010991"/>
    <lineage>
        <taxon>Eukaryota</taxon>
        <taxon>Fungi</taxon>
        <taxon>Dikarya</taxon>
        <taxon>Ascomycota</taxon>
        <taxon>Pezizomycotina</taxon>
        <taxon>Sordariomycetes</taxon>
        <taxon>Hypocreomycetidae</taxon>
        <taxon>Hypocreales</taxon>
        <taxon>Nectriaceae</taxon>
        <taxon>Fusarium</taxon>
        <taxon>Fusarium solani species complex</taxon>
    </lineage>
</organism>